<dbReference type="Pfam" id="PF10110">
    <property type="entry name" value="GPDPase_memb"/>
    <property type="match status" value="1"/>
</dbReference>
<dbReference type="Gene3D" id="3.20.20.190">
    <property type="entry name" value="Phosphatidylinositol (PI) phosphodiesterase"/>
    <property type="match status" value="1"/>
</dbReference>
<gene>
    <name evidence="3" type="ORF">IBJ83_06390</name>
</gene>
<keyword evidence="1" id="KW-1133">Transmembrane helix</keyword>
<dbReference type="InterPro" id="IPR030395">
    <property type="entry name" value="GP_PDE_dom"/>
</dbReference>
<dbReference type="RefSeq" id="WP_201275816.1">
    <property type="nucleotide sequence ID" value="NZ_JACVDA010000017.1"/>
</dbReference>
<comment type="caution">
    <text evidence="3">The sequence shown here is derived from an EMBL/GenBank/DDBJ whole genome shotgun (WGS) entry which is preliminary data.</text>
</comment>
<feature type="transmembrane region" description="Helical" evidence="1">
    <location>
        <begin position="12"/>
        <end position="31"/>
    </location>
</feature>
<organism evidence="3 4">
    <name type="scientific">Parvimonas parva</name>
    <dbReference type="NCBI Taxonomy" id="2769485"/>
    <lineage>
        <taxon>Bacteria</taxon>
        <taxon>Bacillati</taxon>
        <taxon>Bacillota</taxon>
        <taxon>Tissierellia</taxon>
        <taxon>Tissierellales</taxon>
        <taxon>Peptoniphilaceae</taxon>
        <taxon>Parvimonas</taxon>
    </lineage>
</organism>
<evidence type="ECO:0000259" key="2">
    <source>
        <dbReference type="PROSITE" id="PS51704"/>
    </source>
</evidence>
<protein>
    <submittedName>
        <fullName evidence="3">Glycerophosphoryl diester phosphodiesterase membrane domain-containing protein</fullName>
    </submittedName>
</protein>
<keyword evidence="4" id="KW-1185">Reference proteome</keyword>
<dbReference type="PANTHER" id="PTHR46211:SF8">
    <property type="entry name" value="PHOSPHODIESTERASE"/>
    <property type="match status" value="1"/>
</dbReference>
<feature type="domain" description="GP-PDE" evidence="2">
    <location>
        <begin position="336"/>
        <end position="564"/>
    </location>
</feature>
<name>A0ABS1CA08_9FIRM</name>
<feature type="transmembrane region" description="Helical" evidence="1">
    <location>
        <begin position="249"/>
        <end position="272"/>
    </location>
</feature>
<reference evidence="3 4" key="1">
    <citation type="submission" date="2020-09" db="EMBL/GenBank/DDBJ databases">
        <title>Parvimonas S3374 sp. nov.</title>
        <authorList>
            <person name="Buhl M."/>
        </authorList>
    </citation>
    <scope>NUCLEOTIDE SEQUENCE [LARGE SCALE GENOMIC DNA]</scope>
    <source>
        <strain evidence="3 4">S3374</strain>
    </source>
</reference>
<dbReference type="Proteomes" id="UP000823123">
    <property type="component" value="Unassembled WGS sequence"/>
</dbReference>
<dbReference type="SUPFAM" id="SSF51695">
    <property type="entry name" value="PLC-like phosphodiesterases"/>
    <property type="match status" value="1"/>
</dbReference>
<dbReference type="Pfam" id="PF03009">
    <property type="entry name" value="GDPD"/>
    <property type="match status" value="1"/>
</dbReference>
<keyword evidence="1" id="KW-0472">Membrane</keyword>
<evidence type="ECO:0000313" key="3">
    <source>
        <dbReference type="EMBL" id="MBK1468942.1"/>
    </source>
</evidence>
<dbReference type="PROSITE" id="PS51704">
    <property type="entry name" value="GP_PDE"/>
    <property type="match status" value="1"/>
</dbReference>
<feature type="transmembrane region" description="Helical" evidence="1">
    <location>
        <begin position="210"/>
        <end position="237"/>
    </location>
</feature>
<proteinExistence type="predicted"/>
<dbReference type="PANTHER" id="PTHR46211">
    <property type="entry name" value="GLYCEROPHOSPHORYL DIESTER PHOSPHODIESTERASE"/>
    <property type="match status" value="1"/>
</dbReference>
<dbReference type="EMBL" id="JACVDA010000017">
    <property type="protein sequence ID" value="MBK1468942.1"/>
    <property type="molecule type" value="Genomic_DNA"/>
</dbReference>
<dbReference type="InterPro" id="IPR018476">
    <property type="entry name" value="GlyceroP-diester-Pdiesterase_M"/>
</dbReference>
<evidence type="ECO:0000313" key="4">
    <source>
        <dbReference type="Proteomes" id="UP000823123"/>
    </source>
</evidence>
<evidence type="ECO:0000256" key="1">
    <source>
        <dbReference type="SAM" id="Phobius"/>
    </source>
</evidence>
<keyword evidence="1" id="KW-0812">Transmembrane</keyword>
<sequence>MFKLLKNRSFQNLLIFDLLYQLAFIVILLPFSKEFFNFVLRLTKFGFFSIESPSLFVKSPTKIGIILIVTFSFAIIKLFEVSSFVFTANQIRLGNKVSILEIFNNSYKQIKSKLKKVQNYLILIMVTINIPISTSIHKGIKIPTFITEHILSTHTGIILFALITFIAIVLSIFLLFIYHIFFLENKNFIESAKISFKRLRKNKLKSIKTLIIVAIKNLIVQFFKILSLISIISIFYMQTSNKTLSNMGIITYMCIATLLKIFTNVLSNYITFSGISKFYFRTSLDAEISESIYPTNKMRLKMSLVMLFLVFAGIFSKYRNSSEEIKFYHAFRNLKPDIIAHRGSTKNSLENTLESLNEAIKLGAEFAEIDVVLTKDNVVVLSHDHNLKRLTGKKEIIENLTFEELKKYKLIDKRNSKEYNFVDLKTVLEKTSGKIKLNIELKPFRNNDKKLAQEVVKLIKDKPYDVIVSSLSPKALREVKDLEPSISTGLILAFSYGKFYNLKFIDFFCIEKEIVTNELIRKIQKNGKRVYVWTTNTNDDIINAYSKGVDGIITDEVTLSKEILESEKGNINFDDLIINKIISLIP</sequence>
<feature type="transmembrane region" description="Helical" evidence="1">
    <location>
        <begin position="63"/>
        <end position="86"/>
    </location>
</feature>
<feature type="transmembrane region" description="Helical" evidence="1">
    <location>
        <begin position="117"/>
        <end position="137"/>
    </location>
</feature>
<feature type="transmembrane region" description="Helical" evidence="1">
    <location>
        <begin position="157"/>
        <end position="183"/>
    </location>
</feature>
<feature type="transmembrane region" description="Helical" evidence="1">
    <location>
        <begin position="300"/>
        <end position="318"/>
    </location>
</feature>
<dbReference type="InterPro" id="IPR017946">
    <property type="entry name" value="PLC-like_Pdiesterase_TIM-brl"/>
</dbReference>
<accession>A0ABS1CA08</accession>